<dbReference type="EMBL" id="CP046600">
    <property type="protein sequence ID" value="QUR66958.1"/>
    <property type="molecule type" value="Genomic_DNA"/>
</dbReference>
<dbReference type="PANTHER" id="PTHR46766:SF1">
    <property type="entry name" value="GLUTAMINE-RICH PROTEIN 2"/>
    <property type="match status" value="1"/>
</dbReference>
<dbReference type="InterPro" id="IPR022171">
    <property type="entry name" value="PPE_C"/>
</dbReference>
<feature type="domain" description="PPE family C-terminal" evidence="3">
    <location>
        <begin position="312"/>
        <end position="393"/>
    </location>
</feature>
<dbReference type="RefSeq" id="WP_211698524.1">
    <property type="nucleotide sequence ID" value="NZ_CP046600.1"/>
</dbReference>
<dbReference type="FunFam" id="1.20.1260.20:FF:000001">
    <property type="entry name" value="PPE family protein PPE41"/>
    <property type="match status" value="1"/>
</dbReference>
<dbReference type="InterPro" id="IPR038332">
    <property type="entry name" value="PPE_sf"/>
</dbReference>
<evidence type="ECO:0000259" key="2">
    <source>
        <dbReference type="Pfam" id="PF00823"/>
    </source>
</evidence>
<reference evidence="4" key="1">
    <citation type="submission" date="2019-12" db="EMBL/GenBank/DDBJ databases">
        <title>Mycobacterium spongiae sp. nov.</title>
        <authorList>
            <person name="Stinear T."/>
        </authorList>
    </citation>
    <scope>NUCLEOTIDE SEQUENCE</scope>
    <source>
        <strain evidence="4">FSD4b-SM</strain>
    </source>
</reference>
<comment type="similarity">
    <text evidence="1">Belongs to the mycobacterial PPE family.</text>
</comment>
<dbReference type="Pfam" id="PF00823">
    <property type="entry name" value="PPE"/>
    <property type="match status" value="1"/>
</dbReference>
<name>A0A975PWR7_9MYCO</name>
<dbReference type="Pfam" id="PF12484">
    <property type="entry name" value="PPE-SVP"/>
    <property type="match status" value="1"/>
</dbReference>
<dbReference type="InterPro" id="IPR000030">
    <property type="entry name" value="PPE_dom"/>
</dbReference>
<feature type="domain" description="PPE" evidence="2">
    <location>
        <begin position="2"/>
        <end position="164"/>
    </location>
</feature>
<keyword evidence="5" id="KW-1185">Reference proteome</keyword>
<evidence type="ECO:0000256" key="1">
    <source>
        <dbReference type="ARBA" id="ARBA00010652"/>
    </source>
</evidence>
<dbReference type="Proteomes" id="UP000682202">
    <property type="component" value="Chromosome"/>
</dbReference>
<proteinExistence type="inferred from homology"/>
<dbReference type="GO" id="GO:0052572">
    <property type="term" value="P:response to host immune response"/>
    <property type="evidence" value="ECO:0007669"/>
    <property type="project" value="TreeGrafter"/>
</dbReference>
<evidence type="ECO:0000313" key="5">
    <source>
        <dbReference type="Proteomes" id="UP000682202"/>
    </source>
</evidence>
<dbReference type="KEGG" id="mspg:F6B93_07490"/>
<dbReference type="Gene3D" id="1.20.1260.20">
    <property type="entry name" value="PPE superfamily"/>
    <property type="match status" value="1"/>
</dbReference>
<sequence>MDFGALPPEINSVRMYSGPGSGSMLAAAGAWDILATELYSVASGYSSVIAGLVIKWQGPAAVAMAQAAAPYATWLSATGAQAEQAATQAQAAASAHAAAFAATVPPPLIIANRTLLMSLIATNILGQNSPAIAATEADYEEMWAQDATAMYGYAAASATASQLTPFTSPPATTDAAGLASQGAVVAEAAGAAAGTQTQEVMSSGSALVSTVPQALQGLASAPASTSLETTLESAASYMSHFNTFSAPTKYATYPMTFLNQALTASRGLASAPAAAAKAVESGLAGGVGASARAVEAVGLSALGSGAGDVALSAGVGRGLSIGALSVPPSWLTTPAGSLGAELSRGTWSAAPLSGSAGATPAGMPFMPIGNMAGRGMSGAAASRFELRSGVVPHTPAGG</sequence>
<protein>
    <submittedName>
        <fullName evidence="4">PPE domain-containing protein</fullName>
    </submittedName>
</protein>
<dbReference type="PANTHER" id="PTHR46766">
    <property type="entry name" value="GLUTAMINE-RICH PROTEIN 2"/>
    <property type="match status" value="1"/>
</dbReference>
<dbReference type="AlphaFoldDB" id="A0A975PWR7"/>
<organism evidence="4 5">
    <name type="scientific">Mycobacterium spongiae</name>
    <dbReference type="NCBI Taxonomy" id="886343"/>
    <lineage>
        <taxon>Bacteria</taxon>
        <taxon>Bacillati</taxon>
        <taxon>Actinomycetota</taxon>
        <taxon>Actinomycetes</taxon>
        <taxon>Mycobacteriales</taxon>
        <taxon>Mycobacteriaceae</taxon>
        <taxon>Mycobacterium</taxon>
    </lineage>
</organism>
<gene>
    <name evidence="4" type="ORF">F6B93_07490</name>
</gene>
<accession>A0A975PWR7</accession>
<evidence type="ECO:0000259" key="3">
    <source>
        <dbReference type="Pfam" id="PF12484"/>
    </source>
</evidence>
<dbReference type="SUPFAM" id="SSF140459">
    <property type="entry name" value="PE/PPE dimer-like"/>
    <property type="match status" value="1"/>
</dbReference>
<evidence type="ECO:0000313" key="4">
    <source>
        <dbReference type="EMBL" id="QUR66958.1"/>
    </source>
</evidence>